<comment type="caution">
    <text evidence="1">The sequence shown here is derived from an EMBL/GenBank/DDBJ whole genome shotgun (WGS) entry which is preliminary data.</text>
</comment>
<gene>
    <name evidence="1" type="ORF">Baya_15017</name>
</gene>
<proteinExistence type="predicted"/>
<reference evidence="1 2" key="1">
    <citation type="journal article" date="2019" name="Genome Biol. Evol.">
        <title>Whole-Genome Sequencing of the Giant Devil Catfish, Bagarius yarrelli.</title>
        <authorList>
            <person name="Jiang W."/>
            <person name="Lv Y."/>
            <person name="Cheng L."/>
            <person name="Yang K."/>
            <person name="Chao B."/>
            <person name="Wang X."/>
            <person name="Li Y."/>
            <person name="Pan X."/>
            <person name="You X."/>
            <person name="Zhang Y."/>
            <person name="Yang J."/>
            <person name="Li J."/>
            <person name="Zhang X."/>
            <person name="Liu S."/>
            <person name="Sun C."/>
            <person name="Yang J."/>
            <person name="Shi Q."/>
        </authorList>
    </citation>
    <scope>NUCLEOTIDE SEQUENCE [LARGE SCALE GENOMIC DNA]</scope>
    <source>
        <strain evidence="1">JWS20170419001</strain>
        <tissue evidence="1">Muscle</tissue>
    </source>
</reference>
<dbReference type="EMBL" id="VCAZ01000192">
    <property type="protein sequence ID" value="TTE96762.1"/>
    <property type="molecule type" value="Genomic_DNA"/>
</dbReference>
<dbReference type="AlphaFoldDB" id="A0A556VAH8"/>
<dbReference type="Proteomes" id="UP000319801">
    <property type="component" value="Unassembled WGS sequence"/>
</dbReference>
<keyword evidence="2" id="KW-1185">Reference proteome</keyword>
<organism evidence="1 2">
    <name type="scientific">Bagarius yarrelli</name>
    <name type="common">Goonch</name>
    <name type="synonym">Bagrus yarrelli</name>
    <dbReference type="NCBI Taxonomy" id="175774"/>
    <lineage>
        <taxon>Eukaryota</taxon>
        <taxon>Metazoa</taxon>
        <taxon>Chordata</taxon>
        <taxon>Craniata</taxon>
        <taxon>Vertebrata</taxon>
        <taxon>Euteleostomi</taxon>
        <taxon>Actinopterygii</taxon>
        <taxon>Neopterygii</taxon>
        <taxon>Teleostei</taxon>
        <taxon>Ostariophysi</taxon>
        <taxon>Siluriformes</taxon>
        <taxon>Sisoridae</taxon>
        <taxon>Sisorinae</taxon>
        <taxon>Bagarius</taxon>
    </lineage>
</organism>
<evidence type="ECO:0000313" key="1">
    <source>
        <dbReference type="EMBL" id="TTE96762.1"/>
    </source>
</evidence>
<name>A0A556VAH8_BAGYA</name>
<evidence type="ECO:0000313" key="2">
    <source>
        <dbReference type="Proteomes" id="UP000319801"/>
    </source>
</evidence>
<sequence length="99" mass="10838">MSTQDPFHGLVDSHKVALGASTSPNAPFQPVIASPVVNPEPYSGKVQDCNRFLLQCLSNGHWNWHLLQCSFEGHWSRNRQIGITRLPVAEKAEKAGSGS</sequence>
<protein>
    <submittedName>
        <fullName evidence="1">Uncharacterized protein</fullName>
    </submittedName>
</protein>
<accession>A0A556VAH8</accession>